<sequence length="72" mass="7832">MKKLLYATMAVLLLVLGCGSETTVDHITVTPSTATIGTGETQQFMPGLMMRTIMRSRMLTSPGPHQILDLPQ</sequence>
<dbReference type="EMBL" id="DSKY01000009">
    <property type="protein sequence ID" value="HDY58538.1"/>
    <property type="molecule type" value="Genomic_DNA"/>
</dbReference>
<keyword evidence="1" id="KW-0732">Signal</keyword>
<evidence type="ECO:0000256" key="1">
    <source>
        <dbReference type="SAM" id="SignalP"/>
    </source>
</evidence>
<comment type="caution">
    <text evidence="2">The sequence shown here is derived from an EMBL/GenBank/DDBJ whole genome shotgun (WGS) entry which is preliminary data.</text>
</comment>
<protein>
    <submittedName>
        <fullName evidence="2">Uncharacterized protein</fullName>
    </submittedName>
</protein>
<gene>
    <name evidence="2" type="ORF">ENP86_03180</name>
</gene>
<accession>A0A7V0Z4M5</accession>
<proteinExistence type="predicted"/>
<dbReference type="AlphaFoldDB" id="A0A7V0Z4M5"/>
<feature type="chain" id="PRO_5031387754" evidence="1">
    <location>
        <begin position="21"/>
        <end position="72"/>
    </location>
</feature>
<organism evidence="2">
    <name type="scientific">candidate division WOR-3 bacterium</name>
    <dbReference type="NCBI Taxonomy" id="2052148"/>
    <lineage>
        <taxon>Bacteria</taxon>
        <taxon>Bacteria division WOR-3</taxon>
    </lineage>
</organism>
<reference evidence="2" key="1">
    <citation type="journal article" date="2020" name="mSystems">
        <title>Genome- and Community-Level Interaction Insights into Carbon Utilization and Element Cycling Functions of Hydrothermarchaeota in Hydrothermal Sediment.</title>
        <authorList>
            <person name="Zhou Z."/>
            <person name="Liu Y."/>
            <person name="Xu W."/>
            <person name="Pan J."/>
            <person name="Luo Z.H."/>
            <person name="Li M."/>
        </authorList>
    </citation>
    <scope>NUCLEOTIDE SEQUENCE [LARGE SCALE GENOMIC DNA]</scope>
    <source>
        <strain evidence="2">SpSt-258</strain>
    </source>
</reference>
<name>A0A7V0Z4M5_UNCW3</name>
<feature type="signal peptide" evidence="1">
    <location>
        <begin position="1"/>
        <end position="20"/>
    </location>
</feature>
<dbReference type="PROSITE" id="PS51257">
    <property type="entry name" value="PROKAR_LIPOPROTEIN"/>
    <property type="match status" value="1"/>
</dbReference>
<evidence type="ECO:0000313" key="2">
    <source>
        <dbReference type="EMBL" id="HDY58538.1"/>
    </source>
</evidence>